<protein>
    <recommendedName>
        <fullName evidence="6">Late embryogenesis abundant protein LEA-2 subgroup domain-containing protein</fullName>
    </recommendedName>
</protein>
<dbReference type="Pfam" id="PF03168">
    <property type="entry name" value="LEA_2"/>
    <property type="match status" value="1"/>
</dbReference>
<evidence type="ECO:0000313" key="8">
    <source>
        <dbReference type="Proteomes" id="UP001157006"/>
    </source>
</evidence>
<dbReference type="GO" id="GO:0098542">
    <property type="term" value="P:defense response to other organism"/>
    <property type="evidence" value="ECO:0007669"/>
    <property type="project" value="InterPro"/>
</dbReference>
<dbReference type="AlphaFoldDB" id="A0AAV1BA86"/>
<evidence type="ECO:0000259" key="6">
    <source>
        <dbReference type="Pfam" id="PF03168"/>
    </source>
</evidence>
<dbReference type="Gene3D" id="2.60.40.1820">
    <property type="match status" value="1"/>
</dbReference>
<dbReference type="GO" id="GO:0016020">
    <property type="term" value="C:membrane"/>
    <property type="evidence" value="ECO:0007669"/>
    <property type="project" value="UniProtKB-SubCell"/>
</dbReference>
<feature type="domain" description="Late embryogenesis abundant protein LEA-2 subgroup" evidence="6">
    <location>
        <begin position="106"/>
        <end position="205"/>
    </location>
</feature>
<keyword evidence="2 5" id="KW-0812">Transmembrane</keyword>
<evidence type="ECO:0000313" key="7">
    <source>
        <dbReference type="EMBL" id="CAI8619514.1"/>
    </source>
</evidence>
<keyword evidence="8" id="KW-1185">Reference proteome</keyword>
<dbReference type="InterPro" id="IPR004864">
    <property type="entry name" value="LEA_2"/>
</dbReference>
<feature type="transmembrane region" description="Helical" evidence="5">
    <location>
        <begin position="46"/>
        <end position="72"/>
    </location>
</feature>
<evidence type="ECO:0000256" key="2">
    <source>
        <dbReference type="ARBA" id="ARBA00022692"/>
    </source>
</evidence>
<reference evidence="7 8" key="1">
    <citation type="submission" date="2023-01" db="EMBL/GenBank/DDBJ databases">
        <authorList>
            <person name="Kreplak J."/>
        </authorList>
    </citation>
    <scope>NUCLEOTIDE SEQUENCE [LARGE SCALE GENOMIC DNA]</scope>
</reference>
<dbReference type="PANTHER" id="PTHR31234:SF65">
    <property type="entry name" value="LATE EMBRYOGENESIS ABUNDANT PROTEIN, LEA_2 SUBGROUP"/>
    <property type="match status" value="1"/>
</dbReference>
<organism evidence="7 8">
    <name type="scientific">Vicia faba</name>
    <name type="common">Broad bean</name>
    <name type="synonym">Faba vulgaris</name>
    <dbReference type="NCBI Taxonomy" id="3906"/>
    <lineage>
        <taxon>Eukaryota</taxon>
        <taxon>Viridiplantae</taxon>
        <taxon>Streptophyta</taxon>
        <taxon>Embryophyta</taxon>
        <taxon>Tracheophyta</taxon>
        <taxon>Spermatophyta</taxon>
        <taxon>Magnoliopsida</taxon>
        <taxon>eudicotyledons</taxon>
        <taxon>Gunneridae</taxon>
        <taxon>Pentapetalae</taxon>
        <taxon>rosids</taxon>
        <taxon>fabids</taxon>
        <taxon>Fabales</taxon>
        <taxon>Fabaceae</taxon>
        <taxon>Papilionoideae</taxon>
        <taxon>50 kb inversion clade</taxon>
        <taxon>NPAAA clade</taxon>
        <taxon>Hologalegina</taxon>
        <taxon>IRL clade</taxon>
        <taxon>Fabeae</taxon>
        <taxon>Vicia</taxon>
    </lineage>
</organism>
<dbReference type="PANTHER" id="PTHR31234">
    <property type="entry name" value="LATE EMBRYOGENESIS ABUNDANT (LEA) HYDROXYPROLINE-RICH GLYCOPROTEIN FAMILY"/>
    <property type="match status" value="1"/>
</dbReference>
<name>A0AAV1BA86_VICFA</name>
<gene>
    <name evidence="7" type="ORF">VFH_VI174440</name>
</gene>
<evidence type="ECO:0000256" key="5">
    <source>
        <dbReference type="SAM" id="Phobius"/>
    </source>
</evidence>
<sequence length="227" mass="25170">MAHTHREQSKPLAPNFISLATHYRSPSAENQHQHLSEHKTKRMKKCVIWCGCITAILLLLFVILIILAFTVYNVKDPEVRMNGVTLISGNFTSNNASSIVTILADMSVKNTNSFTLRYGVVNTTVYYDGTEIGGGVTPAGKAKAQRTGRFNVTLEIMAKKLEDKPGWIVDIRDQGLNFSTYTKMSGKVKILNLFKRKVGVELNCTSLYNITTRLITHGGNCVGFVSI</sequence>
<dbReference type="Proteomes" id="UP001157006">
    <property type="component" value="Chromosome 6"/>
</dbReference>
<proteinExistence type="predicted"/>
<comment type="subcellular location">
    <subcellularLocation>
        <location evidence="1">Membrane</location>
        <topology evidence="1">Single-pass membrane protein</topology>
    </subcellularLocation>
</comment>
<evidence type="ECO:0000256" key="1">
    <source>
        <dbReference type="ARBA" id="ARBA00004167"/>
    </source>
</evidence>
<evidence type="ECO:0000256" key="4">
    <source>
        <dbReference type="ARBA" id="ARBA00023136"/>
    </source>
</evidence>
<keyword evidence="3 5" id="KW-1133">Transmembrane helix</keyword>
<evidence type="ECO:0000256" key="3">
    <source>
        <dbReference type="ARBA" id="ARBA00022989"/>
    </source>
</evidence>
<dbReference type="InterPro" id="IPR044839">
    <property type="entry name" value="NDR1-like"/>
</dbReference>
<dbReference type="EMBL" id="OX451741">
    <property type="protein sequence ID" value="CAI8619514.1"/>
    <property type="molecule type" value="Genomic_DNA"/>
</dbReference>
<accession>A0AAV1BA86</accession>
<keyword evidence="4 5" id="KW-0472">Membrane</keyword>
<dbReference type="SUPFAM" id="SSF117070">
    <property type="entry name" value="LEA14-like"/>
    <property type="match status" value="1"/>
</dbReference>